<gene>
    <name evidence="1" type="ORF">SMTD_LOCUS1717</name>
</gene>
<organism evidence="1 2">
    <name type="scientific">Schistosoma mattheei</name>
    <dbReference type="NCBI Taxonomy" id="31246"/>
    <lineage>
        <taxon>Eukaryota</taxon>
        <taxon>Metazoa</taxon>
        <taxon>Spiralia</taxon>
        <taxon>Lophotrochozoa</taxon>
        <taxon>Platyhelminthes</taxon>
        <taxon>Trematoda</taxon>
        <taxon>Digenea</taxon>
        <taxon>Strigeidida</taxon>
        <taxon>Schistosomatoidea</taxon>
        <taxon>Schistosomatidae</taxon>
        <taxon>Schistosoma</taxon>
    </lineage>
</organism>
<dbReference type="EMBL" id="UZAL01002020">
    <property type="protein sequence ID" value="VDO80795.1"/>
    <property type="molecule type" value="Genomic_DNA"/>
</dbReference>
<accession>A0A183NHY1</accession>
<dbReference type="STRING" id="31246.A0A183NHY1"/>
<reference evidence="1 2" key="1">
    <citation type="submission" date="2018-11" db="EMBL/GenBank/DDBJ databases">
        <authorList>
            <consortium name="Pathogen Informatics"/>
        </authorList>
    </citation>
    <scope>NUCLEOTIDE SEQUENCE [LARGE SCALE GENOMIC DNA]</scope>
    <source>
        <strain>Denwood</strain>
        <strain evidence="2">Zambia</strain>
    </source>
</reference>
<sequence>MPIKRSSGRLGPIGGGVNNNTRRACEQMVSSVPLVKHSTFPVVPKLSHISFLSLSLMLCLTSTLTQHIDATIALPVNTLTSASDTPYLCKKGSHLFESFSTKCELFNARCTVLQDFASSV</sequence>
<evidence type="ECO:0000313" key="1">
    <source>
        <dbReference type="EMBL" id="VDO80795.1"/>
    </source>
</evidence>
<keyword evidence="2" id="KW-1185">Reference proteome</keyword>
<proteinExistence type="predicted"/>
<evidence type="ECO:0000313" key="2">
    <source>
        <dbReference type="Proteomes" id="UP000269396"/>
    </source>
</evidence>
<protein>
    <submittedName>
        <fullName evidence="1">Uncharacterized protein</fullName>
    </submittedName>
</protein>
<dbReference type="Proteomes" id="UP000269396">
    <property type="component" value="Unassembled WGS sequence"/>
</dbReference>
<name>A0A183NHY1_9TREM</name>
<dbReference type="AlphaFoldDB" id="A0A183NHY1"/>
<feature type="non-terminal residue" evidence="1">
    <location>
        <position position="120"/>
    </location>
</feature>